<gene>
    <name evidence="2" type="ORF">CR513_53242</name>
</gene>
<keyword evidence="1" id="KW-1133">Transmembrane helix</keyword>
<accession>A0A371EPE3</accession>
<feature type="non-terminal residue" evidence="2">
    <location>
        <position position="1"/>
    </location>
</feature>
<keyword evidence="1" id="KW-0812">Transmembrane</keyword>
<dbReference type="Proteomes" id="UP000257109">
    <property type="component" value="Unassembled WGS sequence"/>
</dbReference>
<reference evidence="2" key="1">
    <citation type="submission" date="2018-05" db="EMBL/GenBank/DDBJ databases">
        <title>Draft genome of Mucuna pruriens seed.</title>
        <authorList>
            <person name="Nnadi N.E."/>
            <person name="Vos R."/>
            <person name="Hasami M.H."/>
            <person name="Devisetty U.K."/>
            <person name="Aguiy J.C."/>
        </authorList>
    </citation>
    <scope>NUCLEOTIDE SEQUENCE [LARGE SCALE GENOMIC DNA]</scope>
    <source>
        <strain evidence="2">JCA_2017</strain>
    </source>
</reference>
<name>A0A371EPE3_MUCPR</name>
<proteinExistence type="predicted"/>
<protein>
    <submittedName>
        <fullName evidence="2">Uncharacterized protein</fullName>
    </submittedName>
</protein>
<dbReference type="AlphaFoldDB" id="A0A371EPE3"/>
<keyword evidence="1" id="KW-0472">Membrane</keyword>
<sequence>MSKSILKEKGLPNIFWFILLFTYSTYVKLKHSKIRLLLTNGVGKKDTSYLYVPNETNTCYKTRLYEISSWDLTFNKNVRFSQQQIASPESTSRRIRSFLGMYETCNLVILELESFEATTKQETKLNSNGSIQKHKLDVKPTFLNELLQEEIYYIKIYQYFMDQEFMKSKSKPALYIKT</sequence>
<evidence type="ECO:0000313" key="3">
    <source>
        <dbReference type="Proteomes" id="UP000257109"/>
    </source>
</evidence>
<dbReference type="EMBL" id="QJKJ01012813">
    <property type="protein sequence ID" value="RDX67836.1"/>
    <property type="molecule type" value="Genomic_DNA"/>
</dbReference>
<comment type="caution">
    <text evidence="2">The sequence shown here is derived from an EMBL/GenBank/DDBJ whole genome shotgun (WGS) entry which is preliminary data.</text>
</comment>
<organism evidence="2 3">
    <name type="scientific">Mucuna pruriens</name>
    <name type="common">Velvet bean</name>
    <name type="synonym">Dolichos pruriens</name>
    <dbReference type="NCBI Taxonomy" id="157652"/>
    <lineage>
        <taxon>Eukaryota</taxon>
        <taxon>Viridiplantae</taxon>
        <taxon>Streptophyta</taxon>
        <taxon>Embryophyta</taxon>
        <taxon>Tracheophyta</taxon>
        <taxon>Spermatophyta</taxon>
        <taxon>Magnoliopsida</taxon>
        <taxon>eudicotyledons</taxon>
        <taxon>Gunneridae</taxon>
        <taxon>Pentapetalae</taxon>
        <taxon>rosids</taxon>
        <taxon>fabids</taxon>
        <taxon>Fabales</taxon>
        <taxon>Fabaceae</taxon>
        <taxon>Papilionoideae</taxon>
        <taxon>50 kb inversion clade</taxon>
        <taxon>NPAAA clade</taxon>
        <taxon>indigoferoid/millettioid clade</taxon>
        <taxon>Phaseoleae</taxon>
        <taxon>Mucuna</taxon>
    </lineage>
</organism>
<keyword evidence="3" id="KW-1185">Reference proteome</keyword>
<evidence type="ECO:0000256" key="1">
    <source>
        <dbReference type="SAM" id="Phobius"/>
    </source>
</evidence>
<feature type="transmembrane region" description="Helical" evidence="1">
    <location>
        <begin position="12"/>
        <end position="29"/>
    </location>
</feature>
<evidence type="ECO:0000313" key="2">
    <source>
        <dbReference type="EMBL" id="RDX67836.1"/>
    </source>
</evidence>